<feature type="compositionally biased region" description="Polar residues" evidence="1">
    <location>
        <begin position="183"/>
        <end position="194"/>
    </location>
</feature>
<gene>
    <name evidence="2" type="ORF">PBRASI_LOCUS1980</name>
</gene>
<feature type="region of interest" description="Disordered" evidence="1">
    <location>
        <begin position="1"/>
        <end position="59"/>
    </location>
</feature>
<dbReference type="AlphaFoldDB" id="A0A9N8ZER2"/>
<proteinExistence type="predicted"/>
<reference evidence="2" key="1">
    <citation type="submission" date="2021-06" db="EMBL/GenBank/DDBJ databases">
        <authorList>
            <person name="Kallberg Y."/>
            <person name="Tangrot J."/>
            <person name="Rosling A."/>
        </authorList>
    </citation>
    <scope>NUCLEOTIDE SEQUENCE</scope>
    <source>
        <strain evidence="2">BR232B</strain>
    </source>
</reference>
<comment type="caution">
    <text evidence="2">The sequence shown here is derived from an EMBL/GenBank/DDBJ whole genome shotgun (WGS) entry which is preliminary data.</text>
</comment>
<sequence length="462" mass="52917">MKANKQKRTHDNETSSSPVSPKKQKARDKGSQESKARPSRSSRSNSGKNTRTFSTRNNTAMSDKFDTRLLPKIVWVLHETEGLWWPGEIINENKSEIPLKVKYFGRIKPNTVEISDPSSECIVPFHHSLSSTFREDGIKSKRKKEFVRAFELAQEEDIEDNDGLPSADWAIQTVASPKKPKRTGTTVGQSNDNDSNLDHDKTQDGYSTEMSELDTSLKIPGEPVLAYYRKNKLYYPARIDEYIKSNKYRITFLDETHKTCRRDEFYTRYEKKFQTCPLGLFTVDEEDPNYYDSDLRELVEGLAPILCRVASGNESVAWRYQHFIEGGKARRRLAASVSHGPFALSEIGFIAKLLRAMFVPEVAASIDKKTNSKDLPSAVTTQIDKSSLFHEFSNELKLRFVHDVLVPETITRLIMDHEEVSYEEAEHMVVHGYEEVGWVETLLSARESFRTGLQSLQEKKER</sequence>
<dbReference type="Proteomes" id="UP000789739">
    <property type="component" value="Unassembled WGS sequence"/>
</dbReference>
<dbReference type="EMBL" id="CAJVPI010000142">
    <property type="protein sequence ID" value="CAG8488667.1"/>
    <property type="molecule type" value="Genomic_DNA"/>
</dbReference>
<evidence type="ECO:0000313" key="2">
    <source>
        <dbReference type="EMBL" id="CAG8488667.1"/>
    </source>
</evidence>
<dbReference type="CDD" id="cd04508">
    <property type="entry name" value="Tudor_SF"/>
    <property type="match status" value="1"/>
</dbReference>
<evidence type="ECO:0000256" key="1">
    <source>
        <dbReference type="SAM" id="MobiDB-lite"/>
    </source>
</evidence>
<feature type="region of interest" description="Disordered" evidence="1">
    <location>
        <begin position="174"/>
        <end position="207"/>
    </location>
</feature>
<protein>
    <submittedName>
        <fullName evidence="2">6588_t:CDS:1</fullName>
    </submittedName>
</protein>
<dbReference type="OrthoDB" id="2505887at2759"/>
<keyword evidence="3" id="KW-1185">Reference proteome</keyword>
<feature type="compositionally biased region" description="Basic and acidic residues" evidence="1">
    <location>
        <begin position="27"/>
        <end position="36"/>
    </location>
</feature>
<feature type="compositionally biased region" description="Polar residues" evidence="1">
    <location>
        <begin position="39"/>
        <end position="59"/>
    </location>
</feature>
<dbReference type="Gene3D" id="2.30.30.140">
    <property type="match status" value="1"/>
</dbReference>
<evidence type="ECO:0000313" key="3">
    <source>
        <dbReference type="Proteomes" id="UP000789739"/>
    </source>
</evidence>
<accession>A0A9N8ZER2</accession>
<name>A0A9N8ZER2_9GLOM</name>
<organism evidence="2 3">
    <name type="scientific">Paraglomus brasilianum</name>
    <dbReference type="NCBI Taxonomy" id="144538"/>
    <lineage>
        <taxon>Eukaryota</taxon>
        <taxon>Fungi</taxon>
        <taxon>Fungi incertae sedis</taxon>
        <taxon>Mucoromycota</taxon>
        <taxon>Glomeromycotina</taxon>
        <taxon>Glomeromycetes</taxon>
        <taxon>Paraglomerales</taxon>
        <taxon>Paraglomeraceae</taxon>
        <taxon>Paraglomus</taxon>
    </lineage>
</organism>